<dbReference type="InterPro" id="IPR050950">
    <property type="entry name" value="HTH-type_LysR_regulators"/>
</dbReference>
<gene>
    <name evidence="6" type="ORF">EZH22_02345</name>
</gene>
<evidence type="ECO:0000256" key="4">
    <source>
        <dbReference type="ARBA" id="ARBA00023163"/>
    </source>
</evidence>
<comment type="similarity">
    <text evidence="1">Belongs to the LysR transcriptional regulatory family.</text>
</comment>
<dbReference type="RefSeq" id="WP_203194201.1">
    <property type="nucleotide sequence ID" value="NZ_CP063362.1"/>
</dbReference>
<organism evidence="6 7">
    <name type="scientific">Xanthobacter dioxanivorans</name>
    <dbReference type="NCBI Taxonomy" id="2528964"/>
    <lineage>
        <taxon>Bacteria</taxon>
        <taxon>Pseudomonadati</taxon>
        <taxon>Pseudomonadota</taxon>
        <taxon>Alphaproteobacteria</taxon>
        <taxon>Hyphomicrobiales</taxon>
        <taxon>Xanthobacteraceae</taxon>
        <taxon>Xanthobacter</taxon>
    </lineage>
</organism>
<dbReference type="SUPFAM" id="SSF46785">
    <property type="entry name" value="Winged helix' DNA-binding domain"/>
    <property type="match status" value="1"/>
</dbReference>
<reference evidence="6 7" key="1">
    <citation type="submission" date="2020-10" db="EMBL/GenBank/DDBJ databases">
        <title>Degradation of 1,4-Dioxane by Xanthobacter sp. YN2, via a Novel Group-2 Soluble Di-Iron Monooxygenase.</title>
        <authorList>
            <person name="Ma F."/>
            <person name="Wang Y."/>
            <person name="Yang J."/>
            <person name="Guo H."/>
            <person name="Su D."/>
            <person name="Yu L."/>
        </authorList>
    </citation>
    <scope>NUCLEOTIDE SEQUENCE [LARGE SCALE GENOMIC DNA]</scope>
    <source>
        <strain evidence="6 7">YN2</strain>
    </source>
</reference>
<dbReference type="Proteomes" id="UP000596427">
    <property type="component" value="Chromosome"/>
</dbReference>
<dbReference type="FunFam" id="1.10.10.10:FF:000001">
    <property type="entry name" value="LysR family transcriptional regulator"/>
    <property type="match status" value="1"/>
</dbReference>
<name>A0A974PPF3_9HYPH</name>
<evidence type="ECO:0000256" key="1">
    <source>
        <dbReference type="ARBA" id="ARBA00009437"/>
    </source>
</evidence>
<evidence type="ECO:0000256" key="3">
    <source>
        <dbReference type="ARBA" id="ARBA00023125"/>
    </source>
</evidence>
<proteinExistence type="inferred from homology"/>
<accession>A0A974PPF3</accession>
<dbReference type="GO" id="GO:0005829">
    <property type="term" value="C:cytosol"/>
    <property type="evidence" value="ECO:0007669"/>
    <property type="project" value="TreeGrafter"/>
</dbReference>
<keyword evidence="2" id="KW-0805">Transcription regulation</keyword>
<dbReference type="Pfam" id="PF03466">
    <property type="entry name" value="LysR_substrate"/>
    <property type="match status" value="1"/>
</dbReference>
<dbReference type="Gene3D" id="3.40.190.290">
    <property type="match status" value="1"/>
</dbReference>
<dbReference type="Gene3D" id="1.10.10.10">
    <property type="entry name" value="Winged helix-like DNA-binding domain superfamily/Winged helix DNA-binding domain"/>
    <property type="match status" value="1"/>
</dbReference>
<dbReference type="EMBL" id="CP063362">
    <property type="protein sequence ID" value="QRG07290.1"/>
    <property type="molecule type" value="Genomic_DNA"/>
</dbReference>
<dbReference type="AlphaFoldDB" id="A0A974PPF3"/>
<sequence>MNLSGRLIDAFLALEEARRFSVAAERCHMSPSAFSQAIARLEQVVGVRLFDRDTRTVTLTAEGEVFAAGARRIAGEMQTAVDELKRRASLRVGRVAIAAPPSMASAWLPALLAVFRREHPAIALSLHDVVADRCLDLVLQGQVDFGLNAQQGNDLEFASHLLFHEHFLVLCRAGDPLAKRAKVSLRDLKGRDMIHTVRTGSVWQHLKPLLIDAQVRDSGFEVAQFGTVAGLVAAGFGISLVPESALPLCLREDLVAVPLSNRGAVRPLFMIRRRDRALSIAAENLWDRIVRDREEGQPPRIAP</sequence>
<dbReference type="PRINTS" id="PR00039">
    <property type="entry name" value="HTHLYSR"/>
</dbReference>
<evidence type="ECO:0000256" key="2">
    <source>
        <dbReference type="ARBA" id="ARBA00023015"/>
    </source>
</evidence>
<dbReference type="CDD" id="cd08440">
    <property type="entry name" value="PBP2_LTTR_like_4"/>
    <property type="match status" value="1"/>
</dbReference>
<dbReference type="Pfam" id="PF00126">
    <property type="entry name" value="HTH_1"/>
    <property type="match status" value="1"/>
</dbReference>
<keyword evidence="4" id="KW-0804">Transcription</keyword>
<dbReference type="InterPro" id="IPR036388">
    <property type="entry name" value="WH-like_DNA-bd_sf"/>
</dbReference>
<feature type="domain" description="HTH lysR-type" evidence="5">
    <location>
        <begin position="1"/>
        <end position="60"/>
    </location>
</feature>
<dbReference type="InterPro" id="IPR000847">
    <property type="entry name" value="LysR_HTH_N"/>
</dbReference>
<dbReference type="InterPro" id="IPR005119">
    <property type="entry name" value="LysR_subst-bd"/>
</dbReference>
<dbReference type="GO" id="GO:0003677">
    <property type="term" value="F:DNA binding"/>
    <property type="evidence" value="ECO:0007669"/>
    <property type="project" value="UniProtKB-KW"/>
</dbReference>
<dbReference type="PROSITE" id="PS50931">
    <property type="entry name" value="HTH_LYSR"/>
    <property type="match status" value="1"/>
</dbReference>
<protein>
    <submittedName>
        <fullName evidence="6">LysR family transcriptional regulator</fullName>
    </submittedName>
</protein>
<evidence type="ECO:0000259" key="5">
    <source>
        <dbReference type="PROSITE" id="PS50931"/>
    </source>
</evidence>
<dbReference type="PANTHER" id="PTHR30419">
    <property type="entry name" value="HTH-TYPE TRANSCRIPTIONAL REGULATOR YBHD"/>
    <property type="match status" value="1"/>
</dbReference>
<keyword evidence="3" id="KW-0238">DNA-binding</keyword>
<keyword evidence="7" id="KW-1185">Reference proteome</keyword>
<dbReference type="SUPFAM" id="SSF53850">
    <property type="entry name" value="Periplasmic binding protein-like II"/>
    <property type="match status" value="1"/>
</dbReference>
<dbReference type="KEGG" id="xdi:EZH22_02345"/>
<dbReference type="InterPro" id="IPR036390">
    <property type="entry name" value="WH_DNA-bd_sf"/>
</dbReference>
<dbReference type="GO" id="GO:0003700">
    <property type="term" value="F:DNA-binding transcription factor activity"/>
    <property type="evidence" value="ECO:0007669"/>
    <property type="project" value="InterPro"/>
</dbReference>
<evidence type="ECO:0000313" key="6">
    <source>
        <dbReference type="EMBL" id="QRG07290.1"/>
    </source>
</evidence>
<evidence type="ECO:0000313" key="7">
    <source>
        <dbReference type="Proteomes" id="UP000596427"/>
    </source>
</evidence>
<dbReference type="PANTHER" id="PTHR30419:SF8">
    <property type="entry name" value="NITROGEN ASSIMILATION TRANSCRIPTIONAL ACTIVATOR-RELATED"/>
    <property type="match status" value="1"/>
</dbReference>